<dbReference type="RefSeq" id="WP_245624637.1">
    <property type="nucleotide sequence ID" value="NZ_CYHG01000002.1"/>
</dbReference>
<dbReference type="Proteomes" id="UP000182769">
    <property type="component" value="Unassembled WGS sequence"/>
</dbReference>
<organism evidence="11 12">
    <name type="scientific">Marinomonas fungiae</name>
    <dbReference type="NCBI Taxonomy" id="1137284"/>
    <lineage>
        <taxon>Bacteria</taxon>
        <taxon>Pseudomonadati</taxon>
        <taxon>Pseudomonadota</taxon>
        <taxon>Gammaproteobacteria</taxon>
        <taxon>Oceanospirillales</taxon>
        <taxon>Oceanospirillaceae</taxon>
        <taxon>Marinomonas</taxon>
    </lineage>
</organism>
<dbReference type="AlphaFoldDB" id="A0A0K6IJ78"/>
<feature type="transmembrane region" description="Helical" evidence="10">
    <location>
        <begin position="158"/>
        <end position="182"/>
    </location>
</feature>
<feature type="transmembrane region" description="Helical" evidence="10">
    <location>
        <begin position="394"/>
        <end position="414"/>
    </location>
</feature>
<dbReference type="InterPro" id="IPR014743">
    <property type="entry name" value="Cl-channel_core"/>
</dbReference>
<evidence type="ECO:0000256" key="3">
    <source>
        <dbReference type="ARBA" id="ARBA00022692"/>
    </source>
</evidence>
<name>A0A0K6IJ78_9GAMM</name>
<dbReference type="STRING" id="1137284.GCA_001418205_00996"/>
<feature type="transmembrane region" description="Helical" evidence="10">
    <location>
        <begin position="194"/>
        <end position="213"/>
    </location>
</feature>
<feature type="transmembrane region" description="Helical" evidence="10">
    <location>
        <begin position="297"/>
        <end position="318"/>
    </location>
</feature>
<reference evidence="12" key="1">
    <citation type="submission" date="2015-08" db="EMBL/GenBank/DDBJ databases">
        <authorList>
            <person name="Varghese N."/>
        </authorList>
    </citation>
    <scope>NUCLEOTIDE SEQUENCE [LARGE SCALE GENOMIC DNA]</scope>
    <source>
        <strain evidence="12">JCM 18476</strain>
    </source>
</reference>
<keyword evidence="5" id="KW-0406">Ion transport</keyword>
<evidence type="ECO:0000313" key="11">
    <source>
        <dbReference type="EMBL" id="CUB03149.1"/>
    </source>
</evidence>
<protein>
    <submittedName>
        <fullName evidence="11">H+/Cl-antiporter ClcA</fullName>
    </submittedName>
</protein>
<dbReference type="InterPro" id="IPR001807">
    <property type="entry name" value="ClC"/>
</dbReference>
<evidence type="ECO:0000256" key="9">
    <source>
        <dbReference type="ARBA" id="ARBA00023303"/>
    </source>
</evidence>
<keyword evidence="8" id="KW-0868">Chloride</keyword>
<keyword evidence="3 10" id="KW-0812">Transmembrane</keyword>
<feature type="transmembrane region" description="Helical" evidence="10">
    <location>
        <begin position="108"/>
        <end position="128"/>
    </location>
</feature>
<evidence type="ECO:0000256" key="5">
    <source>
        <dbReference type="ARBA" id="ARBA00023065"/>
    </source>
</evidence>
<evidence type="ECO:0000256" key="1">
    <source>
        <dbReference type="ARBA" id="ARBA00004141"/>
    </source>
</evidence>
<dbReference type="PRINTS" id="PR00762">
    <property type="entry name" value="CLCHANNEL"/>
</dbReference>
<gene>
    <name evidence="11" type="ORF">Ga0061065_102491</name>
</gene>
<evidence type="ECO:0000313" key="12">
    <source>
        <dbReference type="Proteomes" id="UP000182769"/>
    </source>
</evidence>
<dbReference type="SUPFAM" id="SSF81340">
    <property type="entry name" value="Clc chloride channel"/>
    <property type="match status" value="1"/>
</dbReference>
<keyword evidence="12" id="KW-1185">Reference proteome</keyword>
<keyword evidence="2" id="KW-0813">Transport</keyword>
<accession>A0A0K6IJ78</accession>
<feature type="transmembrane region" description="Helical" evidence="10">
    <location>
        <begin position="330"/>
        <end position="350"/>
    </location>
</feature>
<comment type="subcellular location">
    <subcellularLocation>
        <location evidence="1">Membrane</location>
        <topology evidence="1">Multi-pass membrane protein</topology>
    </subcellularLocation>
</comment>
<feature type="transmembrane region" description="Helical" evidence="10">
    <location>
        <begin position="233"/>
        <end position="254"/>
    </location>
</feature>
<feature type="transmembrane region" description="Helical" evidence="10">
    <location>
        <begin position="266"/>
        <end position="285"/>
    </location>
</feature>
<evidence type="ECO:0000256" key="10">
    <source>
        <dbReference type="SAM" id="Phobius"/>
    </source>
</evidence>
<evidence type="ECO:0000256" key="7">
    <source>
        <dbReference type="ARBA" id="ARBA00023173"/>
    </source>
</evidence>
<feature type="transmembrane region" description="Helical" evidence="10">
    <location>
        <begin position="17"/>
        <end position="46"/>
    </location>
</feature>
<dbReference type="InterPro" id="IPR050368">
    <property type="entry name" value="ClC-type_chloride_channel"/>
</dbReference>
<dbReference type="PANTHER" id="PTHR43427:SF6">
    <property type="entry name" value="CHLORIDE CHANNEL PROTEIN CLC-E"/>
    <property type="match status" value="1"/>
</dbReference>
<keyword evidence="6 10" id="KW-0472">Membrane</keyword>
<evidence type="ECO:0000256" key="8">
    <source>
        <dbReference type="ARBA" id="ARBA00023214"/>
    </source>
</evidence>
<dbReference type="GO" id="GO:0034707">
    <property type="term" value="C:chloride channel complex"/>
    <property type="evidence" value="ECO:0007669"/>
    <property type="project" value="UniProtKB-KW"/>
</dbReference>
<proteinExistence type="predicted"/>
<keyword evidence="7" id="KW-0869">Chloride channel</keyword>
<dbReference type="EMBL" id="CYHG01000002">
    <property type="protein sequence ID" value="CUB03149.1"/>
    <property type="molecule type" value="Genomic_DNA"/>
</dbReference>
<dbReference type="Pfam" id="PF00654">
    <property type="entry name" value="Voltage_CLC"/>
    <property type="match status" value="1"/>
</dbReference>
<feature type="transmembrane region" description="Helical" evidence="10">
    <location>
        <begin position="362"/>
        <end position="387"/>
    </location>
</feature>
<dbReference type="Gene3D" id="1.10.3080.10">
    <property type="entry name" value="Clc chloride channel"/>
    <property type="match status" value="1"/>
</dbReference>
<evidence type="ECO:0000256" key="4">
    <source>
        <dbReference type="ARBA" id="ARBA00022989"/>
    </source>
</evidence>
<evidence type="ECO:0000256" key="6">
    <source>
        <dbReference type="ARBA" id="ARBA00023136"/>
    </source>
</evidence>
<dbReference type="GO" id="GO:0005254">
    <property type="term" value="F:chloride channel activity"/>
    <property type="evidence" value="ECO:0007669"/>
    <property type="project" value="UniProtKB-KW"/>
</dbReference>
<keyword evidence="9" id="KW-0407">Ion channel</keyword>
<sequence>MDFIARWRNRDFASDDLLLLSGLALVCGVLSSLTMTGMIELLYWFSSSLLPSHSENYEELSPIARFTLPVVACALLSLVWMFTPARYLKVGIPYVVERLNYHQGNLPVLNAVVQFFGAFVGLIGGLSIGKEGPAVHIGATFGSQLAQRFRLSYIGVDTLVACGVAGAIAAAFQTPLAGVLFAYEVIFHEYRLRLVLPVLLSAIVATAISQLVLGRIEIFELETVFLPLYQLDVLVAYVVLAICIIIASGLFYQVQRLLWRLGYLPLALRFMFVGLLTGAVGLYLPQTLGSGYDTLNALLSGEVILMSLLGLALAKVLLTSISIGLGIPGGMIGPTFVIGGMLGAQVAFWFDTEIPATAELALFVLLGMAGMMATAFQAPLTAIVAMVEMTHTSVTIAPAILVIVMSCTAVRLLFNQDSIFVERMNAMGLVSEWSPVQRLLRQHDVRSVASKVEIFPELLQLERVRDLASNMVDYIAIQKNGLHFIVSVSEMVEKLKELDVGPQRWLMEDQDRQAMDVLRAVAGTKVSVVDASLSLAELLSWLHRHEQHQVLVSFAQQQELWLVTSRQLDQMLMKG</sequence>
<dbReference type="CDD" id="cd00400">
    <property type="entry name" value="Voltage_gated_ClC"/>
    <property type="match status" value="1"/>
</dbReference>
<dbReference type="PANTHER" id="PTHR43427">
    <property type="entry name" value="CHLORIDE CHANNEL PROTEIN CLC-E"/>
    <property type="match status" value="1"/>
</dbReference>
<feature type="transmembrane region" description="Helical" evidence="10">
    <location>
        <begin position="66"/>
        <end position="88"/>
    </location>
</feature>
<evidence type="ECO:0000256" key="2">
    <source>
        <dbReference type="ARBA" id="ARBA00022448"/>
    </source>
</evidence>
<keyword evidence="4 10" id="KW-1133">Transmembrane helix</keyword>